<dbReference type="OrthoDB" id="1435962at2"/>
<dbReference type="RefSeq" id="WP_090929029.1">
    <property type="nucleotide sequence ID" value="NZ_FOPF01000008.1"/>
</dbReference>
<gene>
    <name evidence="1" type="ORF">PAM7066_02852</name>
</gene>
<dbReference type="STRING" id="315423.SAMN04488020_108144"/>
<sequence>MSKKFDKFTAELDDLIKQGDSLHMAIQYDCLPDEFREKACENLGEQGAETFIKGLPDFKEEYQAWYSEAQAVIKQVFPERLSDFRNYFEFPRVRKDITFQNYMIKDYLQGLSITRGSAWEKQVIADGSAAIPEFRQQLSIVKAAREKLTSSLLNLKLILQAHLFDSEISGARSLAKNGFLRAAGAICGVIIEKHLHQTLESHSVSSRKKHPGISDLNQVLKDNDVIDVPQWRFIQHLADIRNLCDHAKGREPKAEEIDDLLSGVEKVLKTVF</sequence>
<reference evidence="1 2" key="1">
    <citation type="submission" date="2017-03" db="EMBL/GenBank/DDBJ databases">
        <authorList>
            <person name="Afonso C.L."/>
            <person name="Miller P.J."/>
            <person name="Scott M.A."/>
            <person name="Spackman E."/>
            <person name="Goraichik I."/>
            <person name="Dimitrov K.M."/>
            <person name="Suarez D.L."/>
            <person name="Swayne D.E."/>
        </authorList>
    </citation>
    <scope>NUCLEOTIDE SEQUENCE [LARGE SCALE GENOMIC DNA]</scope>
    <source>
        <strain evidence="1 2">CECT 7066</strain>
    </source>
</reference>
<evidence type="ECO:0000313" key="2">
    <source>
        <dbReference type="Proteomes" id="UP000193870"/>
    </source>
</evidence>
<dbReference type="Proteomes" id="UP000193870">
    <property type="component" value="Unassembled WGS sequence"/>
</dbReference>
<evidence type="ECO:0008006" key="3">
    <source>
        <dbReference type="Google" id="ProtNLM"/>
    </source>
</evidence>
<organism evidence="1 2">
    <name type="scientific">Palleronia marisminoris</name>
    <dbReference type="NCBI Taxonomy" id="315423"/>
    <lineage>
        <taxon>Bacteria</taxon>
        <taxon>Pseudomonadati</taxon>
        <taxon>Pseudomonadota</taxon>
        <taxon>Alphaproteobacteria</taxon>
        <taxon>Rhodobacterales</taxon>
        <taxon>Roseobacteraceae</taxon>
        <taxon>Palleronia</taxon>
    </lineage>
</organism>
<dbReference type="AlphaFoldDB" id="A0A1Y5T9G3"/>
<keyword evidence="2" id="KW-1185">Reference proteome</keyword>
<name>A0A1Y5T9G3_9RHOB</name>
<accession>A0A1Y5T9G3</accession>
<proteinExistence type="predicted"/>
<dbReference type="EMBL" id="FWFV01000008">
    <property type="protein sequence ID" value="SLN58459.1"/>
    <property type="molecule type" value="Genomic_DNA"/>
</dbReference>
<evidence type="ECO:0000313" key="1">
    <source>
        <dbReference type="EMBL" id="SLN58459.1"/>
    </source>
</evidence>
<protein>
    <recommendedName>
        <fullName evidence="3">DUF4145 domain-containing protein</fullName>
    </recommendedName>
</protein>